<evidence type="ECO:0000313" key="1">
    <source>
        <dbReference type="EMBL" id="CAG6626658.1"/>
    </source>
</evidence>
<dbReference type="AlphaFoldDB" id="A0A8D8VL03"/>
<dbReference type="EMBL" id="HBUF01063204">
    <property type="protein sequence ID" value="CAG6626658.1"/>
    <property type="molecule type" value="Transcribed_RNA"/>
</dbReference>
<proteinExistence type="predicted"/>
<sequence>MFSVNNSHATVIQVESHAMAMCQIFWQMTKLWSWGSKVKIKGLNPPGLIKFMGPTLIFNNFQFFFFLQILEVLTICLFTPEAQVFSETYQSLRQGFIEGSRNKYKVWIWRVERIL</sequence>
<name>A0A8D8VL03_9HEMI</name>
<reference evidence="1" key="1">
    <citation type="submission" date="2021-05" db="EMBL/GenBank/DDBJ databases">
        <authorList>
            <person name="Alioto T."/>
            <person name="Alioto T."/>
            <person name="Gomez Garrido J."/>
        </authorList>
    </citation>
    <scope>NUCLEOTIDE SEQUENCE</scope>
</reference>
<organism evidence="1">
    <name type="scientific">Cacopsylla melanoneura</name>
    <dbReference type="NCBI Taxonomy" id="428564"/>
    <lineage>
        <taxon>Eukaryota</taxon>
        <taxon>Metazoa</taxon>
        <taxon>Ecdysozoa</taxon>
        <taxon>Arthropoda</taxon>
        <taxon>Hexapoda</taxon>
        <taxon>Insecta</taxon>
        <taxon>Pterygota</taxon>
        <taxon>Neoptera</taxon>
        <taxon>Paraneoptera</taxon>
        <taxon>Hemiptera</taxon>
        <taxon>Sternorrhyncha</taxon>
        <taxon>Psylloidea</taxon>
        <taxon>Psyllidae</taxon>
        <taxon>Psyllinae</taxon>
        <taxon>Cacopsylla</taxon>
    </lineage>
</organism>
<protein>
    <submittedName>
        <fullName evidence="1">Uncharacterized protein</fullName>
    </submittedName>
</protein>
<accession>A0A8D8VL03</accession>